<dbReference type="GeneID" id="117639188"/>
<evidence type="ECO:0000313" key="2">
    <source>
        <dbReference type="RefSeq" id="XP_034230509.1"/>
    </source>
</evidence>
<reference evidence="2" key="1">
    <citation type="submission" date="2025-08" db="UniProtKB">
        <authorList>
            <consortium name="RefSeq"/>
        </authorList>
    </citation>
    <scope>IDENTIFICATION</scope>
    <source>
        <tissue evidence="2">Total insect</tissue>
    </source>
</reference>
<gene>
    <name evidence="2" type="primary">LOC117639188</name>
</gene>
<organism evidence="2">
    <name type="scientific">Thrips palmi</name>
    <name type="common">Melon thrips</name>
    <dbReference type="NCBI Taxonomy" id="161013"/>
    <lineage>
        <taxon>Eukaryota</taxon>
        <taxon>Metazoa</taxon>
        <taxon>Ecdysozoa</taxon>
        <taxon>Arthropoda</taxon>
        <taxon>Hexapoda</taxon>
        <taxon>Insecta</taxon>
        <taxon>Pterygota</taxon>
        <taxon>Neoptera</taxon>
        <taxon>Paraneoptera</taxon>
        <taxon>Thysanoptera</taxon>
        <taxon>Terebrantia</taxon>
        <taxon>Thripoidea</taxon>
        <taxon>Thripidae</taxon>
        <taxon>Thrips</taxon>
    </lineage>
</organism>
<evidence type="ECO:0000313" key="1">
    <source>
        <dbReference type="Proteomes" id="UP000515158"/>
    </source>
</evidence>
<accession>A0A6P8ZGQ4</accession>
<dbReference type="KEGG" id="tpal:117639188"/>
<proteinExistence type="predicted"/>
<dbReference type="InParanoid" id="A0A6P8ZGQ4"/>
<dbReference type="RefSeq" id="XP_034230509.1">
    <property type="nucleotide sequence ID" value="XM_034374618.1"/>
</dbReference>
<dbReference type="Proteomes" id="UP000515158">
    <property type="component" value="Unplaced"/>
</dbReference>
<name>A0A6P8ZGQ4_THRPL</name>
<protein>
    <submittedName>
        <fullName evidence="2">Uncharacterized protein LOC117639188</fullName>
    </submittedName>
</protein>
<sequence length="112" mass="12357">MSSVACDKDVAAALADWGFEHLQQHFAKHKIVFNAFLVLDEDTLEIILPSADDAFMQTFKSRVSELGPLSKRKRVDSVAIESSGALSRSRRVTSTSAGEYLCIADQKIIKIN</sequence>
<dbReference type="AlphaFoldDB" id="A0A6P8ZGQ4"/>
<keyword evidence="1" id="KW-1185">Reference proteome</keyword>